<proteinExistence type="inferred from homology"/>
<dbReference type="EMBL" id="BMYV01000001">
    <property type="protein sequence ID" value="GGX62510.1"/>
    <property type="molecule type" value="Genomic_DNA"/>
</dbReference>
<evidence type="ECO:0000256" key="1">
    <source>
        <dbReference type="ARBA" id="ARBA00003236"/>
    </source>
</evidence>
<name>A0A918KIU4_9PROT</name>
<dbReference type="GO" id="GO:0016020">
    <property type="term" value="C:membrane"/>
    <property type="evidence" value="ECO:0007669"/>
    <property type="project" value="TreeGrafter"/>
</dbReference>
<protein>
    <recommendedName>
        <fullName evidence="3">Chitooligosaccharide deacetylase</fullName>
    </recommendedName>
    <alternativeName>
        <fullName evidence="6">Nodulation protein B</fullName>
    </alternativeName>
</protein>
<dbReference type="SUPFAM" id="SSF88713">
    <property type="entry name" value="Glycoside hydrolase/deacetylase"/>
    <property type="match status" value="1"/>
</dbReference>
<gene>
    <name evidence="8" type="ORF">GCM10011309_10600</name>
</gene>
<dbReference type="AlphaFoldDB" id="A0A918KIU4"/>
<dbReference type="Proteomes" id="UP000600865">
    <property type="component" value="Unassembled WGS sequence"/>
</dbReference>
<evidence type="ECO:0000313" key="9">
    <source>
        <dbReference type="Proteomes" id="UP000600865"/>
    </source>
</evidence>
<dbReference type="InterPro" id="IPR002509">
    <property type="entry name" value="NODB_dom"/>
</dbReference>
<keyword evidence="5" id="KW-0378">Hydrolase</keyword>
<dbReference type="PANTHER" id="PTHR10587">
    <property type="entry name" value="GLYCOSYL TRANSFERASE-RELATED"/>
    <property type="match status" value="1"/>
</dbReference>
<comment type="caution">
    <text evidence="8">The sequence shown here is derived from an EMBL/GenBank/DDBJ whole genome shotgun (WGS) entry which is preliminary data.</text>
</comment>
<organism evidence="8 9">
    <name type="scientific">Litorimonas cladophorae</name>
    <dbReference type="NCBI Taxonomy" id="1220491"/>
    <lineage>
        <taxon>Bacteria</taxon>
        <taxon>Pseudomonadati</taxon>
        <taxon>Pseudomonadota</taxon>
        <taxon>Alphaproteobacteria</taxon>
        <taxon>Maricaulales</taxon>
        <taxon>Robiginitomaculaceae</taxon>
    </lineage>
</organism>
<evidence type="ECO:0000256" key="6">
    <source>
        <dbReference type="ARBA" id="ARBA00032976"/>
    </source>
</evidence>
<evidence type="ECO:0000256" key="4">
    <source>
        <dbReference type="ARBA" id="ARBA00022723"/>
    </source>
</evidence>
<comment type="function">
    <text evidence="1">Is involved in generating a small heat-stable compound (Nod), an acylated oligomer of N-acetylglucosamine, that stimulates mitosis in various plant protoplasts.</text>
</comment>
<dbReference type="Pfam" id="PF01522">
    <property type="entry name" value="Polysacc_deac_1"/>
    <property type="match status" value="1"/>
</dbReference>
<dbReference type="GO" id="GO:0046872">
    <property type="term" value="F:metal ion binding"/>
    <property type="evidence" value="ECO:0007669"/>
    <property type="project" value="UniProtKB-KW"/>
</dbReference>
<evidence type="ECO:0000259" key="7">
    <source>
        <dbReference type="Pfam" id="PF01522"/>
    </source>
</evidence>
<reference evidence="8 9" key="1">
    <citation type="journal article" date="2014" name="Int. J. Syst. Evol. Microbiol.">
        <title>Complete genome sequence of Corynebacterium casei LMG S-19264T (=DSM 44701T), isolated from a smear-ripened cheese.</title>
        <authorList>
            <consortium name="US DOE Joint Genome Institute (JGI-PGF)"/>
            <person name="Walter F."/>
            <person name="Albersmeier A."/>
            <person name="Kalinowski J."/>
            <person name="Ruckert C."/>
        </authorList>
    </citation>
    <scope>NUCLEOTIDE SEQUENCE [LARGE SCALE GENOMIC DNA]</scope>
    <source>
        <strain evidence="8 9">KCTC 23968</strain>
    </source>
</reference>
<dbReference type="GO" id="GO:0016810">
    <property type="term" value="F:hydrolase activity, acting on carbon-nitrogen (but not peptide) bonds"/>
    <property type="evidence" value="ECO:0007669"/>
    <property type="project" value="InterPro"/>
</dbReference>
<evidence type="ECO:0000256" key="3">
    <source>
        <dbReference type="ARBA" id="ARBA00020071"/>
    </source>
</evidence>
<dbReference type="Gene3D" id="3.20.20.370">
    <property type="entry name" value="Glycoside hydrolase/deacetylase"/>
    <property type="match status" value="1"/>
</dbReference>
<dbReference type="InterPro" id="IPR050248">
    <property type="entry name" value="Polysacc_deacetylase_ArnD"/>
</dbReference>
<keyword evidence="4" id="KW-0479">Metal-binding</keyword>
<comment type="similarity">
    <text evidence="2">Belongs to the polysaccharide deacetylase family.</text>
</comment>
<dbReference type="PANTHER" id="PTHR10587:SF133">
    <property type="entry name" value="CHITIN DEACETYLASE 1-RELATED"/>
    <property type="match status" value="1"/>
</dbReference>
<evidence type="ECO:0000313" key="8">
    <source>
        <dbReference type="EMBL" id="GGX62510.1"/>
    </source>
</evidence>
<sequence length="272" mass="30617">MDDFNQNFDIGLSLAARNQNILAAFDAVNHKAAGFVTGSFVDTSWGKAVLSSWREGGHLIENHTWSHTHANETTSFSYLADIDRNSEFLAAQGFASEYFRFPFLDDGKDRATQEALFAGLKFAGLLNAPVTFDTVDWYTSSRLEARLREDPNTDLTPYRDYYVNMCVRLANHWDNAAQALGYINLPHLTLMHHNILNGLFLKDVLLALKDDGWAFVDARDALSMKSYHDVPPEPTNGRNWLTLKRLESGLDLAPYPQKYSNFGRATMDALGL</sequence>
<evidence type="ECO:0000256" key="5">
    <source>
        <dbReference type="ARBA" id="ARBA00022801"/>
    </source>
</evidence>
<dbReference type="GO" id="GO:0005975">
    <property type="term" value="P:carbohydrate metabolic process"/>
    <property type="evidence" value="ECO:0007669"/>
    <property type="project" value="InterPro"/>
</dbReference>
<keyword evidence="9" id="KW-1185">Reference proteome</keyword>
<feature type="domain" description="NodB homology" evidence="7">
    <location>
        <begin position="7"/>
        <end position="121"/>
    </location>
</feature>
<dbReference type="InterPro" id="IPR011330">
    <property type="entry name" value="Glyco_hydro/deAcase_b/a-brl"/>
</dbReference>
<evidence type="ECO:0000256" key="2">
    <source>
        <dbReference type="ARBA" id="ARBA00010973"/>
    </source>
</evidence>
<accession>A0A918KIU4</accession>